<proteinExistence type="predicted"/>
<reference evidence="2" key="1">
    <citation type="submission" date="2020-07" db="EMBL/GenBank/DDBJ databases">
        <title>Clarias magur genome sequencing, assembly and annotation.</title>
        <authorList>
            <person name="Kushwaha B."/>
            <person name="Kumar R."/>
            <person name="Das P."/>
            <person name="Joshi C.G."/>
            <person name="Kumar D."/>
            <person name="Nagpure N.S."/>
            <person name="Pandey M."/>
            <person name="Agarwal S."/>
            <person name="Srivastava S."/>
            <person name="Singh M."/>
            <person name="Sahoo L."/>
            <person name="Jayasankar P."/>
            <person name="Meher P.K."/>
            <person name="Koringa P.G."/>
            <person name="Iquebal M.A."/>
            <person name="Das S.P."/>
            <person name="Bit A."/>
            <person name="Patnaik S."/>
            <person name="Patel N."/>
            <person name="Shah T.M."/>
            <person name="Hinsu A."/>
            <person name="Jena J.K."/>
        </authorList>
    </citation>
    <scope>NUCLEOTIDE SEQUENCE</scope>
    <source>
        <strain evidence="2">CIFAMagur01</strain>
        <tissue evidence="2">Testis</tissue>
    </source>
</reference>
<sequence>MRTRRPLTTSSSSPSSSSSVASSSASRRPTSAWLLGRSTATFSPRPPSAGLRRCS</sequence>
<protein>
    <submittedName>
        <fullName evidence="2">Bifunctional NAD(P)H-hydrate repair enzyme Nnr</fullName>
    </submittedName>
</protein>
<keyword evidence="3" id="KW-1185">Reference proteome</keyword>
<evidence type="ECO:0000313" key="2">
    <source>
        <dbReference type="EMBL" id="KAF5903885.1"/>
    </source>
</evidence>
<organism evidence="2 3">
    <name type="scientific">Clarias magur</name>
    <name type="common">Asian catfish</name>
    <name type="synonym">Macropteronotus magur</name>
    <dbReference type="NCBI Taxonomy" id="1594786"/>
    <lineage>
        <taxon>Eukaryota</taxon>
        <taxon>Metazoa</taxon>
        <taxon>Chordata</taxon>
        <taxon>Craniata</taxon>
        <taxon>Vertebrata</taxon>
        <taxon>Euteleostomi</taxon>
        <taxon>Actinopterygii</taxon>
        <taxon>Neopterygii</taxon>
        <taxon>Teleostei</taxon>
        <taxon>Ostariophysi</taxon>
        <taxon>Siluriformes</taxon>
        <taxon>Clariidae</taxon>
        <taxon>Clarias</taxon>
    </lineage>
</organism>
<evidence type="ECO:0000313" key="3">
    <source>
        <dbReference type="Proteomes" id="UP000727407"/>
    </source>
</evidence>
<feature type="region of interest" description="Disordered" evidence="1">
    <location>
        <begin position="1"/>
        <end position="55"/>
    </location>
</feature>
<dbReference type="Proteomes" id="UP000727407">
    <property type="component" value="Unassembled WGS sequence"/>
</dbReference>
<evidence type="ECO:0000256" key="1">
    <source>
        <dbReference type="SAM" id="MobiDB-lite"/>
    </source>
</evidence>
<comment type="caution">
    <text evidence="2">The sequence shown here is derived from an EMBL/GenBank/DDBJ whole genome shotgun (WGS) entry which is preliminary data.</text>
</comment>
<gene>
    <name evidence="2" type="primary">nnr</name>
    <name evidence="2" type="ORF">DAT39_006403</name>
</gene>
<dbReference type="AlphaFoldDB" id="A0A8J4XF70"/>
<name>A0A8J4XF70_CLAMG</name>
<accession>A0A8J4XF70</accession>
<feature type="compositionally biased region" description="Low complexity" evidence="1">
    <location>
        <begin position="1"/>
        <end position="32"/>
    </location>
</feature>
<dbReference type="EMBL" id="QNUK01000067">
    <property type="protein sequence ID" value="KAF5903885.1"/>
    <property type="molecule type" value="Genomic_DNA"/>
</dbReference>